<dbReference type="Proteomes" id="UP000233556">
    <property type="component" value="Unassembled WGS sequence"/>
</dbReference>
<reference evidence="3" key="1">
    <citation type="submission" date="2017-11" db="EMBL/GenBank/DDBJ databases">
        <authorList>
            <person name="Lima N.C."/>
            <person name="Parody-Merino A.M."/>
            <person name="Battley P.F."/>
            <person name="Fidler A.E."/>
            <person name="Prosdocimi F."/>
        </authorList>
    </citation>
    <scope>NUCLEOTIDE SEQUENCE [LARGE SCALE GENOMIC DNA]</scope>
</reference>
<evidence type="ECO:0000259" key="1">
    <source>
        <dbReference type="Pfam" id="PF11825"/>
    </source>
</evidence>
<dbReference type="EMBL" id="KZ514809">
    <property type="protein sequence ID" value="PKU30381.1"/>
    <property type="molecule type" value="Genomic_DNA"/>
</dbReference>
<evidence type="ECO:0000313" key="2">
    <source>
        <dbReference type="EMBL" id="PKU30381.1"/>
    </source>
</evidence>
<dbReference type="InterPro" id="IPR021780">
    <property type="entry name" value="Nuc_recep-AF1"/>
</dbReference>
<organism evidence="2 3">
    <name type="scientific">Limosa lapponica baueri</name>
    <dbReference type="NCBI Taxonomy" id="1758121"/>
    <lineage>
        <taxon>Eukaryota</taxon>
        <taxon>Metazoa</taxon>
        <taxon>Chordata</taxon>
        <taxon>Craniata</taxon>
        <taxon>Vertebrata</taxon>
        <taxon>Euteleostomi</taxon>
        <taxon>Archelosauria</taxon>
        <taxon>Archosauria</taxon>
        <taxon>Dinosauria</taxon>
        <taxon>Saurischia</taxon>
        <taxon>Theropoda</taxon>
        <taxon>Coelurosauria</taxon>
        <taxon>Aves</taxon>
        <taxon>Neognathae</taxon>
        <taxon>Neoaves</taxon>
        <taxon>Charadriiformes</taxon>
        <taxon>Scolopacidae</taxon>
        <taxon>Limosa</taxon>
    </lineage>
</organism>
<accession>A0A2I0T996</accession>
<protein>
    <recommendedName>
        <fullName evidence="1">Nuclear/hormone receptor activator site AF-1 domain-containing protein</fullName>
    </recommendedName>
</protein>
<proteinExistence type="predicted"/>
<evidence type="ECO:0000313" key="3">
    <source>
        <dbReference type="Proteomes" id="UP000233556"/>
    </source>
</evidence>
<gene>
    <name evidence="2" type="ORF">llap_19315</name>
</gene>
<keyword evidence="3" id="KW-1185">Reference proteome</keyword>
<dbReference type="OrthoDB" id="5873264at2759"/>
<sequence length="141" mass="15303">MNPVSSSEDIKPPLGLNGVLKVPAHPSGTMASFTKHICAICGDRSSVDANPSMCTMSKGKVTSVDEHTSRGWIWRFCTSALRPGQVKLICDPRDETSWFLNKARSPRSGLDTWGSVSCCTTAWGCADGLEKLEMKNDSNRP</sequence>
<name>A0A2I0T996_LIMLA</name>
<feature type="domain" description="Nuclear/hormone receptor activator site AF-1" evidence="1">
    <location>
        <begin position="1"/>
        <end position="30"/>
    </location>
</feature>
<dbReference type="AlphaFoldDB" id="A0A2I0T996"/>
<dbReference type="Pfam" id="PF11825">
    <property type="entry name" value="Nuc_recep-AF1"/>
    <property type="match status" value="1"/>
</dbReference>
<reference evidence="3" key="2">
    <citation type="submission" date="2017-12" db="EMBL/GenBank/DDBJ databases">
        <title>Genome sequence of the Bar-tailed Godwit (Limosa lapponica baueri).</title>
        <authorList>
            <person name="Lima N.C.B."/>
            <person name="Parody-Merino A.M."/>
            <person name="Battley P.F."/>
            <person name="Fidler A.E."/>
            <person name="Prosdocimi F."/>
        </authorList>
    </citation>
    <scope>NUCLEOTIDE SEQUENCE [LARGE SCALE GENOMIC DNA]</scope>
</reference>